<dbReference type="EMBL" id="JACHHH010000010">
    <property type="protein sequence ID" value="MBB6041898.1"/>
    <property type="molecule type" value="Genomic_DNA"/>
</dbReference>
<dbReference type="PROSITE" id="PS51257">
    <property type="entry name" value="PROKAR_LIPOPROTEIN"/>
    <property type="match status" value="1"/>
</dbReference>
<organism evidence="8 9">
    <name type="scientific">Oribacterium sinus</name>
    <dbReference type="NCBI Taxonomy" id="237576"/>
    <lineage>
        <taxon>Bacteria</taxon>
        <taxon>Bacillati</taxon>
        <taxon>Bacillota</taxon>
        <taxon>Clostridia</taxon>
        <taxon>Lachnospirales</taxon>
        <taxon>Lachnospiraceae</taxon>
        <taxon>Oribacterium</taxon>
    </lineage>
</organism>
<keyword evidence="7" id="KW-0732">Signal</keyword>
<comment type="caution">
    <text evidence="8">The sequence shown here is derived from an EMBL/GenBank/DDBJ whole genome shotgun (WGS) entry which is preliminary data.</text>
</comment>
<feature type="transmembrane region" description="Helical" evidence="6">
    <location>
        <begin position="154"/>
        <end position="178"/>
    </location>
</feature>
<evidence type="ECO:0000313" key="9">
    <source>
        <dbReference type="Proteomes" id="UP000522163"/>
    </source>
</evidence>
<dbReference type="GO" id="GO:0036376">
    <property type="term" value="P:sodium ion export across plasma membrane"/>
    <property type="evidence" value="ECO:0007669"/>
    <property type="project" value="InterPro"/>
</dbReference>
<evidence type="ECO:0000256" key="6">
    <source>
        <dbReference type="SAM" id="Phobius"/>
    </source>
</evidence>
<gene>
    <name evidence="8" type="ORF">HNQ46_001889</name>
</gene>
<keyword evidence="5 6" id="KW-0472">Membrane</keyword>
<dbReference type="GO" id="GO:0015081">
    <property type="term" value="F:sodium ion transmembrane transporter activity"/>
    <property type="evidence" value="ECO:0007669"/>
    <property type="project" value="InterPro"/>
</dbReference>
<feature type="signal peptide" evidence="7">
    <location>
        <begin position="1"/>
        <end position="21"/>
    </location>
</feature>
<keyword evidence="3 6" id="KW-0812">Transmembrane</keyword>
<evidence type="ECO:0000256" key="3">
    <source>
        <dbReference type="ARBA" id="ARBA00022692"/>
    </source>
</evidence>
<evidence type="ECO:0000256" key="1">
    <source>
        <dbReference type="ARBA" id="ARBA00004236"/>
    </source>
</evidence>
<sequence>MKKINKIFLLCALLLSFFLLSCGNQTVEAEALDPSTLAELEQTIEQYFTSMVTQDESSLNQGIEEAYKAKEEVLYNALNNFKNDKEELGEFQEVKENIVTKEDGEYKFHLVAQFEKRKLDFDASLKEDYSGFTSMSFVPEYSMEEKMASAGQNLLVGMGMVFAVLIFIAWIISLFKYIHIWEEKHREKKAKRKMPAPTAKAVEKQVPKRVVPVIEKEEGIPEDVLSIVMMAAIEAYEAEQVVENPFKDAKELNNGLVVRSIRRRR</sequence>
<dbReference type="Pfam" id="PF04277">
    <property type="entry name" value="OAD_gamma"/>
    <property type="match status" value="1"/>
</dbReference>
<keyword evidence="4 6" id="KW-1133">Transmembrane helix</keyword>
<proteinExistence type="predicted"/>
<keyword evidence="2" id="KW-1003">Cell membrane</keyword>
<dbReference type="InterPro" id="IPR005899">
    <property type="entry name" value="Na_pump_deCOase"/>
</dbReference>
<dbReference type="RefSeq" id="WP_183684447.1">
    <property type="nucleotide sequence ID" value="NZ_JACHHH010000010.1"/>
</dbReference>
<dbReference type="Proteomes" id="UP000522163">
    <property type="component" value="Unassembled WGS sequence"/>
</dbReference>
<dbReference type="GO" id="GO:0005886">
    <property type="term" value="C:plasma membrane"/>
    <property type="evidence" value="ECO:0007669"/>
    <property type="project" value="UniProtKB-SubCell"/>
</dbReference>
<feature type="chain" id="PRO_5038907978" evidence="7">
    <location>
        <begin position="22"/>
        <end position="265"/>
    </location>
</feature>
<evidence type="ECO:0000256" key="4">
    <source>
        <dbReference type="ARBA" id="ARBA00022989"/>
    </source>
</evidence>
<name>A0A7W9W2V1_9FIRM</name>
<accession>A0A7W9W2V1</accession>
<comment type="subcellular location">
    <subcellularLocation>
        <location evidence="1">Cell membrane</location>
    </subcellularLocation>
</comment>
<evidence type="ECO:0000313" key="8">
    <source>
        <dbReference type="EMBL" id="MBB6041898.1"/>
    </source>
</evidence>
<protein>
    <submittedName>
        <fullName evidence="8">Na+-transporting methylmalonyl-CoA/oxaloacetate decarboxylase gamma subunit</fullName>
    </submittedName>
</protein>
<reference evidence="8 9" key="1">
    <citation type="submission" date="2020-08" db="EMBL/GenBank/DDBJ databases">
        <title>Genomic Encyclopedia of Type Strains, Phase IV (KMG-IV): sequencing the most valuable type-strain genomes for metagenomic binning, comparative biology and taxonomic classification.</title>
        <authorList>
            <person name="Goeker M."/>
        </authorList>
    </citation>
    <scope>NUCLEOTIDE SEQUENCE [LARGE SCALE GENOMIC DNA]</scope>
    <source>
        <strain evidence="8 9">DSM 17245</strain>
    </source>
</reference>
<evidence type="ECO:0000256" key="5">
    <source>
        <dbReference type="ARBA" id="ARBA00023136"/>
    </source>
</evidence>
<evidence type="ECO:0000256" key="7">
    <source>
        <dbReference type="SAM" id="SignalP"/>
    </source>
</evidence>
<dbReference type="GeneID" id="85015421"/>
<dbReference type="AlphaFoldDB" id="A0A7W9W2V1"/>
<evidence type="ECO:0000256" key="2">
    <source>
        <dbReference type="ARBA" id="ARBA00022475"/>
    </source>
</evidence>